<dbReference type="AlphaFoldDB" id="B0WRA7"/>
<dbReference type="GO" id="GO:0000302">
    <property type="term" value="P:response to reactive oxygen species"/>
    <property type="evidence" value="ECO:0007669"/>
    <property type="project" value="TreeGrafter"/>
</dbReference>
<dbReference type="VEuPathDB" id="VectorBase:CQUJHB012114"/>
<dbReference type="PANTHER" id="PTHR10612">
    <property type="entry name" value="APOLIPOPROTEIN D"/>
    <property type="match status" value="1"/>
</dbReference>
<organism>
    <name type="scientific">Culex quinquefasciatus</name>
    <name type="common">Southern house mosquito</name>
    <name type="synonym">Culex pungens</name>
    <dbReference type="NCBI Taxonomy" id="7176"/>
    <lineage>
        <taxon>Eukaryota</taxon>
        <taxon>Metazoa</taxon>
        <taxon>Ecdysozoa</taxon>
        <taxon>Arthropoda</taxon>
        <taxon>Hexapoda</taxon>
        <taxon>Insecta</taxon>
        <taxon>Pterygota</taxon>
        <taxon>Neoptera</taxon>
        <taxon>Endopterygota</taxon>
        <taxon>Diptera</taxon>
        <taxon>Nematocera</taxon>
        <taxon>Culicoidea</taxon>
        <taxon>Culicidae</taxon>
        <taxon>Culicinae</taxon>
        <taxon>Culicini</taxon>
        <taxon>Culex</taxon>
        <taxon>Culex</taxon>
    </lineage>
</organism>
<dbReference type="Gene3D" id="2.40.128.20">
    <property type="match status" value="1"/>
</dbReference>
<dbReference type="InterPro" id="IPR000566">
    <property type="entry name" value="Lipocln_cytosolic_FA-bd_dom"/>
</dbReference>
<evidence type="ECO:0000313" key="5">
    <source>
        <dbReference type="EMBL" id="EDS33291.1"/>
    </source>
</evidence>
<dbReference type="PROSITE" id="PS51257">
    <property type="entry name" value="PROKAR_LIPOPROTEIN"/>
    <property type="match status" value="1"/>
</dbReference>
<evidence type="ECO:0000259" key="4">
    <source>
        <dbReference type="Pfam" id="PF00061"/>
    </source>
</evidence>
<evidence type="ECO:0000313" key="7">
    <source>
        <dbReference type="Proteomes" id="UP000002320"/>
    </source>
</evidence>
<dbReference type="GO" id="GO:0031409">
    <property type="term" value="F:pigment binding"/>
    <property type="evidence" value="ECO:0007669"/>
    <property type="project" value="InterPro"/>
</dbReference>
<dbReference type="PANTHER" id="PTHR10612:SF34">
    <property type="entry name" value="APOLIPOPROTEIN D"/>
    <property type="match status" value="1"/>
</dbReference>
<feature type="chain" id="PRO_5011408622" evidence="3">
    <location>
        <begin position="23"/>
        <end position="260"/>
    </location>
</feature>
<dbReference type="Proteomes" id="UP000002320">
    <property type="component" value="Unassembled WGS sequence"/>
</dbReference>
<dbReference type="InterPro" id="IPR012674">
    <property type="entry name" value="Calycin"/>
</dbReference>
<keyword evidence="1" id="KW-1015">Disulfide bond</keyword>
<dbReference type="HOGENOM" id="CLU_068449_2_0_1"/>
<evidence type="ECO:0000256" key="3">
    <source>
        <dbReference type="SAM" id="SignalP"/>
    </source>
</evidence>
<dbReference type="FunFam" id="2.40.128.20:FF:000026">
    <property type="entry name" value="Apolipoprotein D-like Protein"/>
    <property type="match status" value="1"/>
</dbReference>
<reference evidence="6" key="2">
    <citation type="submission" date="2021-02" db="UniProtKB">
        <authorList>
            <consortium name="EnsemblMetazoa"/>
        </authorList>
    </citation>
    <scope>IDENTIFICATION</scope>
    <source>
        <strain evidence="6">JHB</strain>
    </source>
</reference>
<dbReference type="SUPFAM" id="SSF50814">
    <property type="entry name" value="Lipocalins"/>
    <property type="match status" value="1"/>
</dbReference>
<dbReference type="EMBL" id="DS232053">
    <property type="protein sequence ID" value="EDS33291.1"/>
    <property type="molecule type" value="Genomic_DNA"/>
</dbReference>
<name>B0WRA7_CULQU</name>
<evidence type="ECO:0000256" key="1">
    <source>
        <dbReference type="ARBA" id="ARBA00023157"/>
    </source>
</evidence>
<keyword evidence="3" id="KW-0732">Signal</keyword>
<dbReference type="Pfam" id="PF00061">
    <property type="entry name" value="Lipocalin"/>
    <property type="match status" value="1"/>
</dbReference>
<keyword evidence="7" id="KW-1185">Reference proteome</keyword>
<dbReference type="GO" id="GO:0006629">
    <property type="term" value="P:lipid metabolic process"/>
    <property type="evidence" value="ECO:0007669"/>
    <property type="project" value="TreeGrafter"/>
</dbReference>
<dbReference type="InParanoid" id="B0WRA7"/>
<dbReference type="VEuPathDB" id="VectorBase:CPIJ009124"/>
<sequence length="260" mass="29462">MDLKCRILICLVGLAVLSVVNCQIPGFGGCPDYTPILRFNRTRFLGTWYEVERYFTVSEVATKCVSATYELQPDGKIYVRNALTNRFNNVQRVISGVMEAQGRTKDGRYTIQYQSFPYNYNATFMVLDTDYDSFAVIYSCSSIGPVGHTASTWVLARERLPPGPVMQRAYGVLDKFRINRSFFVKTIQEDCVIRAPPEPAYDPTESSTGSRRHSVPGLKGENEDEYSVLKTEDELVQLRNEFVVMPEIDVEVDPVVEESD</sequence>
<dbReference type="OrthoDB" id="565904at2759"/>
<feature type="domain" description="Lipocalin/cytosolic fatty-acid binding" evidence="4">
    <location>
        <begin position="46"/>
        <end position="189"/>
    </location>
</feature>
<feature type="region of interest" description="Disordered" evidence="2">
    <location>
        <begin position="197"/>
        <end position="226"/>
    </location>
</feature>
<proteinExistence type="predicted"/>
<evidence type="ECO:0000313" key="6">
    <source>
        <dbReference type="EnsemblMetazoa" id="CPIJ009124-PA"/>
    </source>
</evidence>
<gene>
    <name evidence="6" type="primary">6042088</name>
    <name evidence="5" type="ORF">CpipJ_CPIJ009124</name>
</gene>
<dbReference type="InterPro" id="IPR003057">
    <property type="entry name" value="Invtbrt_color"/>
</dbReference>
<dbReference type="GO" id="GO:0005737">
    <property type="term" value="C:cytoplasm"/>
    <property type="evidence" value="ECO:0007669"/>
    <property type="project" value="TreeGrafter"/>
</dbReference>
<protein>
    <submittedName>
        <fullName evidence="5">Hyphantrin</fullName>
    </submittedName>
</protein>
<dbReference type="KEGG" id="cqu:CpipJ_CPIJ009124"/>
<accession>B0WRA7</accession>
<dbReference type="EnsemblMetazoa" id="CPIJ009124-RA">
    <property type="protein sequence ID" value="CPIJ009124-PA"/>
    <property type="gene ID" value="CPIJ009124"/>
</dbReference>
<dbReference type="eggNOG" id="KOG4824">
    <property type="taxonomic scope" value="Eukaryota"/>
</dbReference>
<evidence type="ECO:0000256" key="2">
    <source>
        <dbReference type="SAM" id="MobiDB-lite"/>
    </source>
</evidence>
<dbReference type="PRINTS" id="PR01273">
    <property type="entry name" value="INVTBRTCOLOR"/>
</dbReference>
<reference evidence="5" key="1">
    <citation type="submission" date="2007-03" db="EMBL/GenBank/DDBJ databases">
        <title>Annotation of Culex pipiens quinquefasciatus.</title>
        <authorList>
            <consortium name="The Broad Institute Genome Sequencing Platform"/>
            <person name="Atkinson P.W."/>
            <person name="Hemingway J."/>
            <person name="Christensen B.M."/>
            <person name="Higgs S."/>
            <person name="Kodira C."/>
            <person name="Hannick L."/>
            <person name="Megy K."/>
            <person name="O'Leary S."/>
            <person name="Pearson M."/>
            <person name="Haas B.J."/>
            <person name="Mauceli E."/>
            <person name="Wortman J.R."/>
            <person name="Lee N.H."/>
            <person name="Guigo R."/>
            <person name="Stanke M."/>
            <person name="Alvarado L."/>
            <person name="Amedeo P."/>
            <person name="Antoine C.H."/>
            <person name="Arensburger P."/>
            <person name="Bidwell S.L."/>
            <person name="Crawford M."/>
            <person name="Camaro F."/>
            <person name="Devon K."/>
            <person name="Engels R."/>
            <person name="Hammond M."/>
            <person name="Howarth C."/>
            <person name="Koehrsen M."/>
            <person name="Lawson D."/>
            <person name="Montgomery P."/>
            <person name="Nene V."/>
            <person name="Nusbaum C."/>
            <person name="Puiu D."/>
            <person name="Romero-Severson J."/>
            <person name="Severson D.W."/>
            <person name="Shumway M."/>
            <person name="Sisk P."/>
            <person name="Stolte C."/>
            <person name="Zeng Q."/>
            <person name="Eisenstadt E."/>
            <person name="Fraser-Liggett C."/>
            <person name="Strausberg R."/>
            <person name="Galagan J."/>
            <person name="Birren B."/>
            <person name="Collins F.H."/>
        </authorList>
    </citation>
    <scope>NUCLEOTIDE SEQUENCE [LARGE SCALE GENOMIC DNA]</scope>
    <source>
        <strain evidence="5">JHB</strain>
    </source>
</reference>
<dbReference type="FunCoup" id="B0WRA7">
    <property type="interactions" value="23"/>
</dbReference>
<feature type="signal peptide" evidence="3">
    <location>
        <begin position="1"/>
        <end position="22"/>
    </location>
</feature>
<dbReference type="OMA" id="SRCVMAN"/>